<dbReference type="PROSITE" id="PS52015">
    <property type="entry name" value="TONB_CTD"/>
    <property type="match status" value="1"/>
</dbReference>
<evidence type="ECO:0000256" key="8">
    <source>
        <dbReference type="ARBA" id="ARBA00022989"/>
    </source>
</evidence>
<feature type="region of interest" description="Disordered" evidence="10">
    <location>
        <begin position="57"/>
        <end position="150"/>
    </location>
</feature>
<keyword evidence="11" id="KW-0732">Signal</keyword>
<proteinExistence type="inferred from homology"/>
<dbReference type="Pfam" id="PF03544">
    <property type="entry name" value="TonB_C"/>
    <property type="match status" value="1"/>
</dbReference>
<dbReference type="InterPro" id="IPR037682">
    <property type="entry name" value="TonB_C"/>
</dbReference>
<comment type="similarity">
    <text evidence="2">Belongs to the TonB family.</text>
</comment>
<dbReference type="Proteomes" id="UP000603912">
    <property type="component" value="Unassembled WGS sequence"/>
</dbReference>
<dbReference type="InterPro" id="IPR051045">
    <property type="entry name" value="TonB-dependent_transducer"/>
</dbReference>
<dbReference type="EMBL" id="BMES01000001">
    <property type="protein sequence ID" value="GGH16653.1"/>
    <property type="molecule type" value="Genomic_DNA"/>
</dbReference>
<feature type="compositionally biased region" description="Low complexity" evidence="10">
    <location>
        <begin position="57"/>
        <end position="81"/>
    </location>
</feature>
<feature type="chain" id="PRO_5038100285" description="TonB C-terminal domain-containing protein" evidence="11">
    <location>
        <begin position="28"/>
        <end position="268"/>
    </location>
</feature>
<evidence type="ECO:0000256" key="7">
    <source>
        <dbReference type="ARBA" id="ARBA00022927"/>
    </source>
</evidence>
<dbReference type="Gene3D" id="3.30.1150.10">
    <property type="match status" value="1"/>
</dbReference>
<feature type="compositionally biased region" description="Low complexity" evidence="10">
    <location>
        <begin position="139"/>
        <end position="150"/>
    </location>
</feature>
<keyword evidence="3" id="KW-0813">Transport</keyword>
<keyword evidence="6" id="KW-0812">Transmembrane</keyword>
<gene>
    <name evidence="13" type="ORF">GCM10007036_17510</name>
</gene>
<sequence>MTGARSFTQRLRWSVAALLALCLHAGAAGLALVSAPPPADSVEDVGAPLAIEFAEAPAAPEEAEPEAASAAEAPEAAPTPEVDQKLSAKTEADLPTAAASPTETTPDLQAVQEQTRDKQEEAERGQTTEAQEARPEPAPSAAAQQAAAASQMTPVAAEAITAPAEGSVAEAAAAPESWQRAVLAHLGRHKRYPADARSRRLEGEVVVSFRVDHGGKVAEASLFKASGVAILDREALEMLRRAEPLPALPARVAASSATLVVPIRYRLK</sequence>
<organism evidence="13 14">
    <name type="scientific">Alsobacter metallidurans</name>
    <dbReference type="NCBI Taxonomy" id="340221"/>
    <lineage>
        <taxon>Bacteria</taxon>
        <taxon>Pseudomonadati</taxon>
        <taxon>Pseudomonadota</taxon>
        <taxon>Alphaproteobacteria</taxon>
        <taxon>Hyphomicrobiales</taxon>
        <taxon>Alsobacteraceae</taxon>
        <taxon>Alsobacter</taxon>
    </lineage>
</organism>
<feature type="compositionally biased region" description="Low complexity" evidence="10">
    <location>
        <begin position="95"/>
        <end position="106"/>
    </location>
</feature>
<evidence type="ECO:0000256" key="5">
    <source>
        <dbReference type="ARBA" id="ARBA00022519"/>
    </source>
</evidence>
<reference evidence="13" key="1">
    <citation type="journal article" date="2014" name="Int. J. Syst. Evol. Microbiol.">
        <title>Complete genome sequence of Corynebacterium casei LMG S-19264T (=DSM 44701T), isolated from a smear-ripened cheese.</title>
        <authorList>
            <consortium name="US DOE Joint Genome Institute (JGI-PGF)"/>
            <person name="Walter F."/>
            <person name="Albersmeier A."/>
            <person name="Kalinowski J."/>
            <person name="Ruckert C."/>
        </authorList>
    </citation>
    <scope>NUCLEOTIDE SEQUENCE</scope>
    <source>
        <strain evidence="13">CGMCC 1.12214</strain>
    </source>
</reference>
<keyword evidence="9" id="KW-0472">Membrane</keyword>
<dbReference type="GO" id="GO:0015031">
    <property type="term" value="P:protein transport"/>
    <property type="evidence" value="ECO:0007669"/>
    <property type="project" value="UniProtKB-KW"/>
</dbReference>
<reference evidence="13" key="2">
    <citation type="submission" date="2020-09" db="EMBL/GenBank/DDBJ databases">
        <authorList>
            <person name="Sun Q."/>
            <person name="Zhou Y."/>
        </authorList>
    </citation>
    <scope>NUCLEOTIDE SEQUENCE</scope>
    <source>
        <strain evidence="13">CGMCC 1.12214</strain>
    </source>
</reference>
<feature type="domain" description="TonB C-terminal" evidence="12">
    <location>
        <begin position="177"/>
        <end position="268"/>
    </location>
</feature>
<comment type="caution">
    <text evidence="13">The sequence shown here is derived from an EMBL/GenBank/DDBJ whole genome shotgun (WGS) entry which is preliminary data.</text>
</comment>
<dbReference type="AlphaFoldDB" id="A0A917I711"/>
<evidence type="ECO:0000256" key="9">
    <source>
        <dbReference type="ARBA" id="ARBA00023136"/>
    </source>
</evidence>
<feature type="compositionally biased region" description="Basic and acidic residues" evidence="10">
    <location>
        <begin position="82"/>
        <end position="92"/>
    </location>
</feature>
<keyword evidence="8" id="KW-1133">Transmembrane helix</keyword>
<dbReference type="InterPro" id="IPR006260">
    <property type="entry name" value="TonB/TolA_C"/>
</dbReference>
<comment type="subcellular location">
    <subcellularLocation>
        <location evidence="1">Cell inner membrane</location>
        <topology evidence="1">Single-pass membrane protein</topology>
        <orientation evidence="1">Periplasmic side</orientation>
    </subcellularLocation>
</comment>
<feature type="signal peptide" evidence="11">
    <location>
        <begin position="1"/>
        <end position="27"/>
    </location>
</feature>
<dbReference type="RefSeq" id="WP_188517249.1">
    <property type="nucleotide sequence ID" value="NZ_BMES01000001.1"/>
</dbReference>
<evidence type="ECO:0000256" key="3">
    <source>
        <dbReference type="ARBA" id="ARBA00022448"/>
    </source>
</evidence>
<evidence type="ECO:0000256" key="6">
    <source>
        <dbReference type="ARBA" id="ARBA00022692"/>
    </source>
</evidence>
<evidence type="ECO:0000313" key="13">
    <source>
        <dbReference type="EMBL" id="GGH16653.1"/>
    </source>
</evidence>
<keyword evidence="5" id="KW-0997">Cell inner membrane</keyword>
<dbReference type="GO" id="GO:0098797">
    <property type="term" value="C:plasma membrane protein complex"/>
    <property type="evidence" value="ECO:0007669"/>
    <property type="project" value="TreeGrafter"/>
</dbReference>
<dbReference type="PANTHER" id="PTHR33446">
    <property type="entry name" value="PROTEIN TONB-RELATED"/>
    <property type="match status" value="1"/>
</dbReference>
<protein>
    <recommendedName>
        <fullName evidence="12">TonB C-terminal domain-containing protein</fullName>
    </recommendedName>
</protein>
<feature type="compositionally biased region" description="Basic and acidic residues" evidence="10">
    <location>
        <begin position="114"/>
        <end position="135"/>
    </location>
</feature>
<evidence type="ECO:0000256" key="10">
    <source>
        <dbReference type="SAM" id="MobiDB-lite"/>
    </source>
</evidence>
<name>A0A917I711_9HYPH</name>
<dbReference type="PANTHER" id="PTHR33446:SF2">
    <property type="entry name" value="PROTEIN TONB"/>
    <property type="match status" value="1"/>
</dbReference>
<dbReference type="NCBIfam" id="TIGR01352">
    <property type="entry name" value="tonB_Cterm"/>
    <property type="match status" value="1"/>
</dbReference>
<accession>A0A917I711</accession>
<evidence type="ECO:0000256" key="11">
    <source>
        <dbReference type="SAM" id="SignalP"/>
    </source>
</evidence>
<evidence type="ECO:0000313" key="14">
    <source>
        <dbReference type="Proteomes" id="UP000603912"/>
    </source>
</evidence>
<evidence type="ECO:0000256" key="4">
    <source>
        <dbReference type="ARBA" id="ARBA00022475"/>
    </source>
</evidence>
<keyword evidence="7" id="KW-0653">Protein transport</keyword>
<keyword evidence="14" id="KW-1185">Reference proteome</keyword>
<dbReference type="SUPFAM" id="SSF74653">
    <property type="entry name" value="TolA/TonB C-terminal domain"/>
    <property type="match status" value="1"/>
</dbReference>
<evidence type="ECO:0000256" key="1">
    <source>
        <dbReference type="ARBA" id="ARBA00004383"/>
    </source>
</evidence>
<dbReference type="GO" id="GO:0031992">
    <property type="term" value="F:energy transducer activity"/>
    <property type="evidence" value="ECO:0007669"/>
    <property type="project" value="TreeGrafter"/>
</dbReference>
<keyword evidence="4" id="KW-1003">Cell membrane</keyword>
<evidence type="ECO:0000259" key="12">
    <source>
        <dbReference type="PROSITE" id="PS52015"/>
    </source>
</evidence>
<dbReference type="GO" id="GO:0055085">
    <property type="term" value="P:transmembrane transport"/>
    <property type="evidence" value="ECO:0007669"/>
    <property type="project" value="InterPro"/>
</dbReference>
<evidence type="ECO:0000256" key="2">
    <source>
        <dbReference type="ARBA" id="ARBA00006555"/>
    </source>
</evidence>